<feature type="transmembrane region" description="Helical" evidence="1">
    <location>
        <begin position="16"/>
        <end position="35"/>
    </location>
</feature>
<proteinExistence type="predicted"/>
<sequence>MIKKKGEYGYRKYFKIKNGIMIGFFIIVILVLFIASKHTKENMSRILLVSSILTVLPMANLLSPFLVVFKYNSCEYSLVQSFLEDKHFLFDIILTMREQVMPLDIIYIDGERIFGILSNKADKRKTEDFIKERIKLGGISVNVKVCESINELKKFIRASQTENNVYDKDYKLKEIRAILKSLSV</sequence>
<gene>
    <name evidence="2" type="ORF">HMPREF0381_1259</name>
</gene>
<dbReference type="HOGENOM" id="CLU_1501670_0_0_9"/>
<keyword evidence="1" id="KW-1133">Transmembrane helix</keyword>
<accession>E6LMS4</accession>
<dbReference type="RefSeq" id="WP_008751026.1">
    <property type="nucleotide sequence ID" value="NZ_GL622296.1"/>
</dbReference>
<reference evidence="2 3" key="1">
    <citation type="submission" date="2010-12" db="EMBL/GenBank/DDBJ databases">
        <authorList>
            <person name="Muzny D."/>
            <person name="Qin X."/>
            <person name="Deng J."/>
            <person name="Jiang H."/>
            <person name="Liu Y."/>
            <person name="Qu J."/>
            <person name="Song X.-Z."/>
            <person name="Zhang L."/>
            <person name="Thornton R."/>
            <person name="Coyle M."/>
            <person name="Francisco L."/>
            <person name="Jackson L."/>
            <person name="Javaid M."/>
            <person name="Korchina V."/>
            <person name="Kovar C."/>
            <person name="Mata R."/>
            <person name="Mathew T."/>
            <person name="Ngo R."/>
            <person name="Nguyen L."/>
            <person name="Nguyen N."/>
            <person name="Okwuonu G."/>
            <person name="Ongeri F."/>
            <person name="Pham C."/>
            <person name="Simmons D."/>
            <person name="Wilczek-Boney K."/>
            <person name="Hale W."/>
            <person name="Jakkamsetti A."/>
            <person name="Pham P."/>
            <person name="Ruth R."/>
            <person name="San Lucas F."/>
            <person name="Warren J."/>
            <person name="Zhang J."/>
            <person name="Zhao Z."/>
            <person name="Zhou C."/>
            <person name="Zhu D."/>
            <person name="Lee S."/>
            <person name="Bess C."/>
            <person name="Blankenburg K."/>
            <person name="Forbes L."/>
            <person name="Fu Q."/>
            <person name="Gubbala S."/>
            <person name="Hirani K."/>
            <person name="Jayaseelan J.C."/>
            <person name="Lara F."/>
            <person name="Munidasa M."/>
            <person name="Palculict T."/>
            <person name="Patil S."/>
            <person name="Pu L.-L."/>
            <person name="Saada N."/>
            <person name="Tang L."/>
            <person name="Weissenberger G."/>
            <person name="Zhu Y."/>
            <person name="Hemphill L."/>
            <person name="Shang Y."/>
            <person name="Youmans B."/>
            <person name="Ayvaz T."/>
            <person name="Ross M."/>
            <person name="Santibanez J."/>
            <person name="Aqrawi P."/>
            <person name="Gross S."/>
            <person name="Joshi V."/>
            <person name="Fowler G."/>
            <person name="Nazareth L."/>
            <person name="Reid J."/>
            <person name="Worley K."/>
            <person name="Petrosino J."/>
            <person name="Highlander S."/>
            <person name="Gibbs R."/>
        </authorList>
    </citation>
    <scope>NUCLEOTIDE SEQUENCE [LARGE SCALE GENOMIC DNA]</scope>
    <source>
        <strain evidence="2 3">DSM 3986</strain>
    </source>
</reference>
<dbReference type="EMBL" id="AEPW01000050">
    <property type="protein sequence ID" value="EFU76883.1"/>
    <property type="molecule type" value="Genomic_DNA"/>
</dbReference>
<keyword evidence="1" id="KW-0812">Transmembrane</keyword>
<organism evidence="2 3">
    <name type="scientific">Lachnoanaerobaculum saburreum DSM 3986</name>
    <dbReference type="NCBI Taxonomy" id="887325"/>
    <lineage>
        <taxon>Bacteria</taxon>
        <taxon>Bacillati</taxon>
        <taxon>Bacillota</taxon>
        <taxon>Clostridia</taxon>
        <taxon>Lachnospirales</taxon>
        <taxon>Lachnospiraceae</taxon>
        <taxon>Lachnoanaerobaculum</taxon>
    </lineage>
</organism>
<dbReference type="AlphaFoldDB" id="E6LMS4"/>
<dbReference type="eggNOG" id="ENOG5030GYV">
    <property type="taxonomic scope" value="Bacteria"/>
</dbReference>
<comment type="caution">
    <text evidence="2">The sequence shown here is derived from an EMBL/GenBank/DDBJ whole genome shotgun (WGS) entry which is preliminary data.</text>
</comment>
<name>E6LMS4_9FIRM</name>
<feature type="transmembrane region" description="Helical" evidence="1">
    <location>
        <begin position="47"/>
        <end position="69"/>
    </location>
</feature>
<protein>
    <submittedName>
        <fullName evidence="2">Uncharacterized protein</fullName>
    </submittedName>
</protein>
<evidence type="ECO:0000256" key="1">
    <source>
        <dbReference type="SAM" id="Phobius"/>
    </source>
</evidence>
<evidence type="ECO:0000313" key="3">
    <source>
        <dbReference type="Proteomes" id="UP000003434"/>
    </source>
</evidence>
<evidence type="ECO:0000313" key="2">
    <source>
        <dbReference type="EMBL" id="EFU76883.1"/>
    </source>
</evidence>
<dbReference type="Proteomes" id="UP000003434">
    <property type="component" value="Unassembled WGS sequence"/>
</dbReference>
<keyword evidence="1" id="KW-0472">Membrane</keyword>